<organism evidence="2 3">
    <name type="scientific">Byssochlamys spectabilis (strain No. 5 / NBRC 109023)</name>
    <name type="common">Paecilomyces variotii</name>
    <dbReference type="NCBI Taxonomy" id="1356009"/>
    <lineage>
        <taxon>Eukaryota</taxon>
        <taxon>Fungi</taxon>
        <taxon>Dikarya</taxon>
        <taxon>Ascomycota</taxon>
        <taxon>Pezizomycotina</taxon>
        <taxon>Eurotiomycetes</taxon>
        <taxon>Eurotiomycetidae</taxon>
        <taxon>Eurotiales</taxon>
        <taxon>Thermoascaceae</taxon>
        <taxon>Paecilomyces</taxon>
    </lineage>
</organism>
<dbReference type="OrthoDB" id="5334391at2759"/>
<dbReference type="eggNOG" id="ENOG502SFSP">
    <property type="taxonomic scope" value="Eukaryota"/>
</dbReference>
<dbReference type="EMBL" id="BAUL01000027">
    <property type="protein sequence ID" value="GAD92530.1"/>
    <property type="molecule type" value="Genomic_DNA"/>
</dbReference>
<dbReference type="Gene3D" id="1.20.1280.50">
    <property type="match status" value="1"/>
</dbReference>
<dbReference type="SMART" id="SM00256">
    <property type="entry name" value="FBOX"/>
    <property type="match status" value="1"/>
</dbReference>
<comment type="caution">
    <text evidence="2">The sequence shown here is derived from an EMBL/GenBank/DDBJ whole genome shotgun (WGS) entry which is preliminary data.</text>
</comment>
<dbReference type="CDD" id="cd09917">
    <property type="entry name" value="F-box_SF"/>
    <property type="match status" value="1"/>
</dbReference>
<feature type="domain" description="F-box" evidence="1">
    <location>
        <begin position="10"/>
        <end position="63"/>
    </location>
</feature>
<dbReference type="Pfam" id="PF12937">
    <property type="entry name" value="F-box-like"/>
    <property type="match status" value="1"/>
</dbReference>
<gene>
    <name evidence="2" type="ORF">PVAR5_1123</name>
</gene>
<dbReference type="AlphaFoldDB" id="V5HSU7"/>
<sequence>MPETDATSNSLDMCTLPQELFLMILSHLQPPDVIRCRRVSKSWYDVFGNPSNLIPLLKKWYPLAKEVRELREKTTLNDLGLEGENYYHWQRIFDRVISRYDHLARGQPRSTRKFSLCRDNPEYSSKWFRVPPWDSHGSHLSGRVDFIFKQTFWTYEDGLLVYPSAMHHSLVLLDLDADVTVVVPFPIHNKVIRRVRLQDRLLVIEWAEPNVFHWLNDDDGVHRHFASSFDIRPSEEGWDITFRNEWKIMFLGHPLSERDRFFSSHNNTHYAIYAWQPNRSLYTADEDAPIESLFVWDISQPSSYRPSLDPTGRQKEDEADKGPITIARFGFRDLGFYSVRQRGCPRIVKLDINSEAGTVDITENTCVGLRHRYSNPREWDCKVQTISIPFRGHGPCWKRDAGVLFPAYRGNSGMQPAPLTTSLPWCYTISEASDCQAQVSFCVQLQDLNGFAIDFIRAAQFTTWETAFLAVLNSRSHVIVYWKRYGGAANRIRPPVCLKSERQIPEFCPAWGNTVDAPALEILWVWGFA</sequence>
<reference evidence="3" key="1">
    <citation type="journal article" date="2014" name="Genome Announc.">
        <title>Draft genome sequence of the formaldehyde-resistant fungus Byssochlamys spectabilis No. 5 (anamorph Paecilomyces variotii No. 5) (NBRC109023).</title>
        <authorList>
            <person name="Oka T."/>
            <person name="Ekino K."/>
            <person name="Fukuda K."/>
            <person name="Nomura Y."/>
        </authorList>
    </citation>
    <scope>NUCLEOTIDE SEQUENCE [LARGE SCALE GENOMIC DNA]</scope>
    <source>
        <strain evidence="3">No. 5 / NBRC 109023</strain>
    </source>
</reference>
<accession>V5HSU7</accession>
<dbReference type="HOGENOM" id="CLU_020490_2_0_1"/>
<dbReference type="InterPro" id="IPR036047">
    <property type="entry name" value="F-box-like_dom_sf"/>
</dbReference>
<protein>
    <submittedName>
        <fullName evidence="2">F-box domain protein</fullName>
    </submittedName>
</protein>
<keyword evidence="3" id="KW-1185">Reference proteome</keyword>
<dbReference type="Proteomes" id="UP000018001">
    <property type="component" value="Unassembled WGS sequence"/>
</dbReference>
<evidence type="ECO:0000259" key="1">
    <source>
        <dbReference type="PROSITE" id="PS50181"/>
    </source>
</evidence>
<dbReference type="InterPro" id="IPR001810">
    <property type="entry name" value="F-box_dom"/>
</dbReference>
<dbReference type="PROSITE" id="PS50181">
    <property type="entry name" value="FBOX"/>
    <property type="match status" value="1"/>
</dbReference>
<proteinExistence type="predicted"/>
<dbReference type="InParanoid" id="V5HSU7"/>
<name>V5HSU7_BYSSN</name>
<evidence type="ECO:0000313" key="2">
    <source>
        <dbReference type="EMBL" id="GAD92530.1"/>
    </source>
</evidence>
<dbReference type="SUPFAM" id="SSF81383">
    <property type="entry name" value="F-box domain"/>
    <property type="match status" value="1"/>
</dbReference>
<evidence type="ECO:0000313" key="3">
    <source>
        <dbReference type="Proteomes" id="UP000018001"/>
    </source>
</evidence>